<accession>A0A7L1GFS2</accession>
<sequence length="79" mass="8223">SLPPEPLELPLAADPSVTITIAPPVAHSGPGPVHMRLLCYRLREGQDSPALNALSRSEGVTLGGSLGRWRGTPPLPPSP</sequence>
<feature type="region of interest" description="Disordered" evidence="1">
    <location>
        <begin position="54"/>
        <end position="79"/>
    </location>
</feature>
<dbReference type="GO" id="GO:0016298">
    <property type="term" value="F:lipase activity"/>
    <property type="evidence" value="ECO:0007669"/>
    <property type="project" value="InterPro"/>
</dbReference>
<dbReference type="AlphaFoldDB" id="A0A7L1GFS2"/>
<dbReference type="InterPro" id="IPR010468">
    <property type="entry name" value="HSL_N"/>
</dbReference>
<comment type="caution">
    <text evidence="3">The sequence shown here is derived from an EMBL/GenBank/DDBJ whole genome shotgun (WGS) entry which is preliminary data.</text>
</comment>
<feature type="domain" description="Hormone-sensitive lipase N-terminal" evidence="2">
    <location>
        <begin position="1"/>
        <end position="47"/>
    </location>
</feature>
<evidence type="ECO:0000259" key="2">
    <source>
        <dbReference type="Pfam" id="PF06350"/>
    </source>
</evidence>
<gene>
    <name evidence="3" type="primary">Lipe</name>
    <name evidence="3" type="ORF">INDMAC_R15003</name>
</gene>
<dbReference type="Pfam" id="PF06350">
    <property type="entry name" value="HSL_N"/>
    <property type="match status" value="1"/>
</dbReference>
<organism evidence="3 4">
    <name type="scientific">Indicator maculatus</name>
    <name type="common">spotted honeyguide</name>
    <dbReference type="NCBI Taxonomy" id="545262"/>
    <lineage>
        <taxon>Eukaryota</taxon>
        <taxon>Metazoa</taxon>
        <taxon>Chordata</taxon>
        <taxon>Craniata</taxon>
        <taxon>Vertebrata</taxon>
        <taxon>Euteleostomi</taxon>
        <taxon>Archelosauria</taxon>
        <taxon>Archosauria</taxon>
        <taxon>Dinosauria</taxon>
        <taxon>Saurischia</taxon>
        <taxon>Theropoda</taxon>
        <taxon>Coelurosauria</taxon>
        <taxon>Aves</taxon>
        <taxon>Neognathae</taxon>
        <taxon>Neoaves</taxon>
        <taxon>Telluraves</taxon>
        <taxon>Coraciimorphae</taxon>
        <taxon>Piciformes</taxon>
        <taxon>Indicatoridae</taxon>
        <taxon>Indicator</taxon>
    </lineage>
</organism>
<name>A0A7L1GFS2_9PICI</name>
<evidence type="ECO:0000313" key="3">
    <source>
        <dbReference type="EMBL" id="NXN12096.1"/>
    </source>
</evidence>
<protein>
    <submittedName>
        <fullName evidence="3">LIPS lipase</fullName>
    </submittedName>
</protein>
<evidence type="ECO:0000313" key="4">
    <source>
        <dbReference type="Proteomes" id="UP000557230"/>
    </source>
</evidence>
<dbReference type="Proteomes" id="UP000557230">
    <property type="component" value="Unassembled WGS sequence"/>
</dbReference>
<reference evidence="3 4" key="1">
    <citation type="submission" date="2019-09" db="EMBL/GenBank/DDBJ databases">
        <title>Bird 10,000 Genomes (B10K) Project - Family phase.</title>
        <authorList>
            <person name="Zhang G."/>
        </authorList>
    </citation>
    <scope>NUCLEOTIDE SEQUENCE [LARGE SCALE GENOMIC DNA]</scope>
    <source>
        <strain evidence="3">B10K-DU-001-78</strain>
        <tissue evidence="3">Muscle</tissue>
    </source>
</reference>
<evidence type="ECO:0000256" key="1">
    <source>
        <dbReference type="SAM" id="MobiDB-lite"/>
    </source>
</evidence>
<feature type="non-terminal residue" evidence="3">
    <location>
        <position position="79"/>
    </location>
</feature>
<feature type="non-terminal residue" evidence="3">
    <location>
        <position position="1"/>
    </location>
</feature>
<dbReference type="GO" id="GO:0008203">
    <property type="term" value="P:cholesterol metabolic process"/>
    <property type="evidence" value="ECO:0007669"/>
    <property type="project" value="InterPro"/>
</dbReference>
<proteinExistence type="predicted"/>
<dbReference type="GO" id="GO:0016042">
    <property type="term" value="P:lipid catabolic process"/>
    <property type="evidence" value="ECO:0007669"/>
    <property type="project" value="InterPro"/>
</dbReference>
<dbReference type="EMBL" id="VXBD01006819">
    <property type="protein sequence ID" value="NXN12096.1"/>
    <property type="molecule type" value="Genomic_DNA"/>
</dbReference>
<dbReference type="OrthoDB" id="408631at2759"/>
<keyword evidence="4" id="KW-1185">Reference proteome</keyword>